<dbReference type="GO" id="GO:0004553">
    <property type="term" value="F:hydrolase activity, hydrolyzing O-glycosyl compounds"/>
    <property type="evidence" value="ECO:0007669"/>
    <property type="project" value="InterPro"/>
</dbReference>
<sequence length="942" mass="106018">MLFNINFLKVFGFCLFLTAAAQKSNYKYIGCYLGENLLSLGEESRVLNPISPKSCSEFCSAKKYLFFILKNDTCYCSKHYISRLMKEFDHVCTKKCAGDNQATCGGTPNFVSSYTTDSLITSNYVEYGSFPIPIYLGCYSEIPNDEGNRLLKGPAQPYSNNTPQRCSEICFKKGYLYFGVTYGSECWCGNQKPLKISKVEDANCNSPCSGDSKQFCGGGWKMGIYSTGITDFLAKKYEGCFENEEKKNKGKNLSFNMEQNNSPRRCMNLCNTQRFKYAAVNGNICECMKNEPSIGLKRSFSDCSTSCLEDPSEKCGGSVTRNIYKTLYSDQQGKVKMDRIGCFNNFKRHPILNGWEITSNHLTPKNCVYSCYARRFPYAALTSSKECLCSFKKPSFEAKTEDNMCATPCSGSSQQLCGGNNVIDVYSTGMEWKTDAIGNYYLGCFEESQSNRMFSNSRSLSKNTPELCSTICYKLGYTYSGVTYIEGCFCGNQPPAESLFPKVEDKQCNTKCAGDTNQYCGGGWRMGVFSTGLYDFSIEGRYLGCFVMQENILSNFKFELIDTNSPSKCSTLCNNAGYQFSGVIGINCLCGRQIPGRDQRVGDTDCDTPCIGDSSNTCGGEDRIQIYDLMKVIDHSGTSNSHESNNFVETFDSLNVESRWTHDIYIPQEPDYEFVFYNNSEQNIHVKNGELFIKPTIQSDSFVRRGCLTLKGCTKEEGSTECSRNASSFNILPPIVSAKLNTKNNFLFQYGKLEVEAKLPIGDWIVSEIALISKSNEKNKLILATSFGNTNLKCNGEDESAAVLKYGLKIDETYHVDSKMIKLSSQRNRWSDDYHTFEFSRSPDNIVFRIDGESNQLDTSDLPMNLIFDSEFYLSIGVSVGGMLNFRDDCLSNGHLKPWKNFDTKVMLNFWKDKNYWSTTWDNELSILRIKKIKFTSSDSIN</sequence>
<dbReference type="PANTHER" id="PTHR24269:SF16">
    <property type="entry name" value="PROTEIN SLG1"/>
    <property type="match status" value="1"/>
</dbReference>
<dbReference type="SMART" id="SM00321">
    <property type="entry name" value="WSC"/>
    <property type="match status" value="6"/>
</dbReference>
<evidence type="ECO:0000256" key="7">
    <source>
        <dbReference type="SAM" id="SignalP"/>
    </source>
</evidence>
<evidence type="ECO:0000259" key="9">
    <source>
        <dbReference type="PROSITE" id="PS51762"/>
    </source>
</evidence>
<dbReference type="PANTHER" id="PTHR24269">
    <property type="entry name" value="KREMEN PROTEIN"/>
    <property type="match status" value="1"/>
</dbReference>
<feature type="domain" description="WSC" evidence="8">
    <location>
        <begin position="234"/>
        <end position="327"/>
    </location>
</feature>
<keyword evidence="4" id="KW-1133">Transmembrane helix</keyword>
<evidence type="ECO:0000313" key="11">
    <source>
        <dbReference type="RefSeq" id="XP_025423117.1"/>
    </source>
</evidence>
<dbReference type="Proteomes" id="UP000694846">
    <property type="component" value="Unplaced"/>
</dbReference>
<feature type="domain" description="WSC" evidence="8">
    <location>
        <begin position="539"/>
        <end position="630"/>
    </location>
</feature>
<evidence type="ECO:0000313" key="10">
    <source>
        <dbReference type="Proteomes" id="UP000694846"/>
    </source>
</evidence>
<comment type="subcellular location">
    <subcellularLocation>
        <location evidence="1">Membrane</location>
        <topology evidence="1">Single-pass membrane protein</topology>
    </subcellularLocation>
</comment>
<evidence type="ECO:0000256" key="5">
    <source>
        <dbReference type="ARBA" id="ARBA00023136"/>
    </source>
</evidence>
<keyword evidence="3 7" id="KW-0732">Signal</keyword>
<feature type="domain" description="WSC" evidence="8">
    <location>
        <begin position="25"/>
        <end position="117"/>
    </location>
</feature>
<dbReference type="OrthoDB" id="4781at2759"/>
<evidence type="ECO:0000256" key="1">
    <source>
        <dbReference type="ARBA" id="ARBA00004167"/>
    </source>
</evidence>
<feature type="domain" description="WSC" evidence="8">
    <location>
        <begin position="438"/>
        <end position="532"/>
    </location>
</feature>
<dbReference type="Pfam" id="PF01822">
    <property type="entry name" value="WSC"/>
    <property type="match status" value="6"/>
</dbReference>
<dbReference type="AlphaFoldDB" id="A0A8B8GL08"/>
<feature type="chain" id="PRO_5034797155" evidence="7">
    <location>
        <begin position="23"/>
        <end position="942"/>
    </location>
</feature>
<evidence type="ECO:0000259" key="8">
    <source>
        <dbReference type="PROSITE" id="PS51212"/>
    </source>
</evidence>
<keyword evidence="10" id="KW-1185">Reference proteome</keyword>
<protein>
    <submittedName>
        <fullName evidence="11">Uncharacterized protein LOC112692604 isoform X1</fullName>
    </submittedName>
</protein>
<feature type="domain" description="GH16" evidence="9">
    <location>
        <begin position="633"/>
        <end position="938"/>
    </location>
</feature>
<evidence type="ECO:0000256" key="4">
    <source>
        <dbReference type="ARBA" id="ARBA00022989"/>
    </source>
</evidence>
<keyword evidence="2" id="KW-0812">Transmembrane</keyword>
<dbReference type="InterPro" id="IPR013320">
    <property type="entry name" value="ConA-like_dom_sf"/>
</dbReference>
<dbReference type="SUPFAM" id="SSF49899">
    <property type="entry name" value="Concanavalin A-like lectins/glucanases"/>
    <property type="match status" value="1"/>
</dbReference>
<evidence type="ECO:0000256" key="2">
    <source>
        <dbReference type="ARBA" id="ARBA00022692"/>
    </source>
</evidence>
<dbReference type="GO" id="GO:0005975">
    <property type="term" value="P:carbohydrate metabolic process"/>
    <property type="evidence" value="ECO:0007669"/>
    <property type="project" value="InterPro"/>
</dbReference>
<feature type="domain" description="WSC" evidence="8">
    <location>
        <begin position="336"/>
        <end position="429"/>
    </location>
</feature>
<dbReference type="Gene3D" id="2.60.120.200">
    <property type="match status" value="1"/>
</dbReference>
<dbReference type="GO" id="GO:0005886">
    <property type="term" value="C:plasma membrane"/>
    <property type="evidence" value="ECO:0007669"/>
    <property type="project" value="TreeGrafter"/>
</dbReference>
<feature type="signal peptide" evidence="7">
    <location>
        <begin position="1"/>
        <end position="22"/>
    </location>
</feature>
<feature type="domain" description="WSC" evidence="8">
    <location>
        <begin position="132"/>
        <end position="228"/>
    </location>
</feature>
<dbReference type="InterPro" id="IPR002889">
    <property type="entry name" value="WSC_carb-bd"/>
</dbReference>
<gene>
    <name evidence="11" type="primary">LOC112692604</name>
</gene>
<accession>A0A8B8GL08</accession>
<dbReference type="PROSITE" id="PS51762">
    <property type="entry name" value="GH16_2"/>
    <property type="match status" value="1"/>
</dbReference>
<dbReference type="PROSITE" id="PS51212">
    <property type="entry name" value="WSC"/>
    <property type="match status" value="6"/>
</dbReference>
<name>A0A8B8GL08_9HEMI</name>
<keyword evidence="6" id="KW-0325">Glycoprotein</keyword>
<reference evidence="11" key="1">
    <citation type="submission" date="2025-08" db="UniProtKB">
        <authorList>
            <consortium name="RefSeq"/>
        </authorList>
    </citation>
    <scope>IDENTIFICATION</scope>
    <source>
        <tissue evidence="11">Whole body</tissue>
    </source>
</reference>
<dbReference type="InterPro" id="IPR000757">
    <property type="entry name" value="Beta-glucanase-like"/>
</dbReference>
<dbReference type="RefSeq" id="XP_025423117.1">
    <property type="nucleotide sequence ID" value="XM_025567332.1"/>
</dbReference>
<dbReference type="InterPro" id="IPR051836">
    <property type="entry name" value="Kremen_rcpt"/>
</dbReference>
<dbReference type="GeneID" id="112692604"/>
<evidence type="ECO:0000256" key="6">
    <source>
        <dbReference type="ARBA" id="ARBA00023180"/>
    </source>
</evidence>
<evidence type="ECO:0000256" key="3">
    <source>
        <dbReference type="ARBA" id="ARBA00022729"/>
    </source>
</evidence>
<organism evidence="10 11">
    <name type="scientific">Sipha flava</name>
    <name type="common">yellow sugarcane aphid</name>
    <dbReference type="NCBI Taxonomy" id="143950"/>
    <lineage>
        <taxon>Eukaryota</taxon>
        <taxon>Metazoa</taxon>
        <taxon>Ecdysozoa</taxon>
        <taxon>Arthropoda</taxon>
        <taxon>Hexapoda</taxon>
        <taxon>Insecta</taxon>
        <taxon>Pterygota</taxon>
        <taxon>Neoptera</taxon>
        <taxon>Paraneoptera</taxon>
        <taxon>Hemiptera</taxon>
        <taxon>Sternorrhyncha</taxon>
        <taxon>Aphidomorpha</taxon>
        <taxon>Aphidoidea</taxon>
        <taxon>Aphididae</taxon>
        <taxon>Sipha</taxon>
    </lineage>
</organism>
<keyword evidence="5" id="KW-0472">Membrane</keyword>
<proteinExistence type="predicted"/>